<dbReference type="Gene3D" id="3.40.710.10">
    <property type="entry name" value="DD-peptidase/beta-lactamase superfamily"/>
    <property type="match status" value="1"/>
</dbReference>
<reference evidence="4" key="1">
    <citation type="journal article" date="2020" name="Fungal Divers.">
        <title>Resolving the Mortierellaceae phylogeny through synthesis of multi-gene phylogenetics and phylogenomics.</title>
        <authorList>
            <person name="Vandepol N."/>
            <person name="Liber J."/>
            <person name="Desiro A."/>
            <person name="Na H."/>
            <person name="Kennedy M."/>
            <person name="Barry K."/>
            <person name="Grigoriev I.V."/>
            <person name="Miller A.N."/>
            <person name="O'Donnell K."/>
            <person name="Stajich J.E."/>
            <person name="Bonito G."/>
        </authorList>
    </citation>
    <scope>NUCLEOTIDE SEQUENCE</scope>
    <source>
        <strain evidence="4">CK1249</strain>
    </source>
</reference>
<dbReference type="PANTHER" id="PTHR46825">
    <property type="entry name" value="D-ALANYL-D-ALANINE-CARBOXYPEPTIDASE/ENDOPEPTIDASE AMPH"/>
    <property type="match status" value="1"/>
</dbReference>
<evidence type="ECO:0000259" key="2">
    <source>
        <dbReference type="Pfam" id="PF00144"/>
    </source>
</evidence>
<dbReference type="InterPro" id="IPR050491">
    <property type="entry name" value="AmpC-like"/>
</dbReference>
<evidence type="ECO:0000256" key="1">
    <source>
        <dbReference type="ARBA" id="ARBA00038215"/>
    </source>
</evidence>
<dbReference type="InterPro" id="IPR012338">
    <property type="entry name" value="Beta-lactam/transpept-like"/>
</dbReference>
<evidence type="ECO:0008006" key="6">
    <source>
        <dbReference type="Google" id="ProtNLM"/>
    </source>
</evidence>
<dbReference type="Pfam" id="PF00144">
    <property type="entry name" value="Beta-lactamase"/>
    <property type="match status" value="1"/>
</dbReference>
<dbReference type="Gene3D" id="2.40.128.600">
    <property type="match status" value="1"/>
</dbReference>
<dbReference type="InterPro" id="IPR021860">
    <property type="entry name" value="Peptidase_S12_Pab87-rel_C"/>
</dbReference>
<organism evidence="4 5">
    <name type="scientific">Mortierella alpina</name>
    <name type="common">Oleaginous fungus</name>
    <name type="synonym">Mortierella renispora</name>
    <dbReference type="NCBI Taxonomy" id="64518"/>
    <lineage>
        <taxon>Eukaryota</taxon>
        <taxon>Fungi</taxon>
        <taxon>Fungi incertae sedis</taxon>
        <taxon>Mucoromycota</taxon>
        <taxon>Mortierellomycotina</taxon>
        <taxon>Mortierellomycetes</taxon>
        <taxon>Mortierellales</taxon>
        <taxon>Mortierellaceae</taxon>
        <taxon>Mortierella</taxon>
    </lineage>
</organism>
<comment type="similarity">
    <text evidence="1">Belongs to the peptidase S12 family.</text>
</comment>
<dbReference type="InterPro" id="IPR001466">
    <property type="entry name" value="Beta-lactam-related"/>
</dbReference>
<evidence type="ECO:0000313" key="5">
    <source>
        <dbReference type="Proteomes" id="UP000738359"/>
    </source>
</evidence>
<dbReference type="SUPFAM" id="SSF56601">
    <property type="entry name" value="beta-lactamase/transpeptidase-like"/>
    <property type="match status" value="1"/>
</dbReference>
<dbReference type="EMBL" id="JAAAHY010000298">
    <property type="protein sequence ID" value="KAF9964997.1"/>
    <property type="molecule type" value="Genomic_DNA"/>
</dbReference>
<accession>A0A9P6J8R9</accession>
<comment type="caution">
    <text evidence="4">The sequence shown here is derived from an EMBL/GenBank/DDBJ whole genome shotgun (WGS) entry which is preliminary data.</text>
</comment>
<dbReference type="Proteomes" id="UP000738359">
    <property type="component" value="Unassembled WGS sequence"/>
</dbReference>
<gene>
    <name evidence="4" type="ORF">BGZ70_005580</name>
</gene>
<dbReference type="AlphaFoldDB" id="A0A9P6J8R9"/>
<feature type="domain" description="Peptidase S12 Pab87-related C-terminal" evidence="3">
    <location>
        <begin position="399"/>
        <end position="483"/>
    </location>
</feature>
<proteinExistence type="inferred from homology"/>
<dbReference type="Pfam" id="PF11954">
    <property type="entry name" value="DUF3471"/>
    <property type="match status" value="1"/>
</dbReference>
<dbReference type="OrthoDB" id="5946976at2759"/>
<protein>
    <recommendedName>
        <fullName evidence="6">Beta-lactamase/transpeptidase-like protein</fullName>
    </recommendedName>
</protein>
<name>A0A9P6J8R9_MORAP</name>
<keyword evidence="5" id="KW-1185">Reference proteome</keyword>
<sequence length="494" mass="54704">MTVAQEPSAPTKEFFATLPVTLERARVECGIPGMSVAIMYKGELAFAQGFGKRNRVDPFTEETVSHIASVTKAFTATAIGELVAEGKVDWDKTPVSEYLPEFELKDPVLTSQLTFADMLSHRTPVPFVDLAWHRNATPQRALINQLKHLDMPSKLPSTINYSNIAYTVAGEAAANVAGMSYKDLITAKIFEPLGLKSAGFSGADMGKQPNFAMPYNAANPEEAKKGIYEEGSINEFPVSDAPSGDIFMDAVDLAKWGQVILKLGELDGKQVLNKDSVLETVTPHNIMKRPRLWSDLSPVKGYGYGWIVDSYKGQANFRHDGSYPGYVTQLTLFPDADLVIAHLTNIHVTNLPATLPYYVADQLLGLPPSEDWLFEAAVEDAQHVYNHYARLAKGDFPERVENQPASHPLADYTGEYTHPVYGKITVRLEGDALFMKMNIFDHKLEHYHSESFTTLLHNFTLKYGVLFTFVTGSSGEVNAIKTVIEDIALEFTRN</sequence>
<evidence type="ECO:0000313" key="4">
    <source>
        <dbReference type="EMBL" id="KAF9964997.1"/>
    </source>
</evidence>
<dbReference type="PANTHER" id="PTHR46825:SF15">
    <property type="entry name" value="BETA-LACTAMASE-RELATED DOMAIN-CONTAINING PROTEIN"/>
    <property type="match status" value="1"/>
</dbReference>
<evidence type="ECO:0000259" key="3">
    <source>
        <dbReference type="Pfam" id="PF11954"/>
    </source>
</evidence>
<feature type="domain" description="Beta-lactamase-related" evidence="2">
    <location>
        <begin position="22"/>
        <end position="354"/>
    </location>
</feature>